<accession>A0AAV7Q2X0</accession>
<dbReference type="GO" id="GO:0005789">
    <property type="term" value="C:endoplasmic reticulum membrane"/>
    <property type="evidence" value="ECO:0007669"/>
    <property type="project" value="UniProtKB-SubCell"/>
</dbReference>
<comment type="subunit">
    <text evidence="9">Component of the dolichol-phosphate mannose (DPM) synthase complex composed of DPM1, DPM2 and DPM3; in the complex interacts directly with DPM3. Component of the glycosylphosphatidylinositol-N-acetylglucosaminyltransferase (GPI-GnT) complex composed at least by PIGA, PIGC, PIGH, PIGP, PIGQ, PIGY and DPM2. Interacts with PIGA, PIGC and PIGQ.</text>
</comment>
<evidence type="ECO:0000313" key="12">
    <source>
        <dbReference type="Proteomes" id="UP001066276"/>
    </source>
</evidence>
<dbReference type="GO" id="GO:0180047">
    <property type="term" value="P:dolichol phosphate mannose biosynthetic process"/>
    <property type="evidence" value="ECO:0007669"/>
    <property type="project" value="InterPro"/>
</dbReference>
<evidence type="ECO:0000256" key="4">
    <source>
        <dbReference type="ARBA" id="ARBA00022692"/>
    </source>
</evidence>
<sequence>MATGTDQLVGAGLVAFSSVLFTYYTLWIIALPFIDAEHVIHKYFLPREYSVIIPLVAGLVLVSFIGLFLVFVMWKSRNPKKTD</sequence>
<keyword evidence="12" id="KW-1185">Reference proteome</keyword>
<dbReference type="Proteomes" id="UP001066276">
    <property type="component" value="Chromosome 6"/>
</dbReference>
<name>A0AAV7Q2X0_PLEWA</name>
<keyword evidence="4 10" id="KW-0812">Transmembrane</keyword>
<dbReference type="GO" id="GO:0030234">
    <property type="term" value="F:enzyme regulator activity"/>
    <property type="evidence" value="ECO:0007669"/>
    <property type="project" value="UniProtKB-UniRule"/>
</dbReference>
<dbReference type="InterPro" id="IPR009914">
    <property type="entry name" value="DPM2"/>
</dbReference>
<comment type="caution">
    <text evidence="11">The sequence shown here is derived from an EMBL/GenBank/DDBJ whole genome shotgun (WGS) entry which is preliminary data.</text>
</comment>
<evidence type="ECO:0000256" key="6">
    <source>
        <dbReference type="ARBA" id="ARBA00022989"/>
    </source>
</evidence>
<comment type="function">
    <text evidence="10">Regulatory subunit of the dolichol-phosphate mannose (DPM) synthase complex; essential for the ER localization.</text>
</comment>
<evidence type="ECO:0000256" key="7">
    <source>
        <dbReference type="ARBA" id="ARBA00023136"/>
    </source>
</evidence>
<evidence type="ECO:0000256" key="3">
    <source>
        <dbReference type="ARBA" id="ARBA00018157"/>
    </source>
</evidence>
<evidence type="ECO:0000256" key="5">
    <source>
        <dbReference type="ARBA" id="ARBA00022824"/>
    </source>
</evidence>
<comment type="pathway">
    <text evidence="10">Protein modification; protein glycosylation.</text>
</comment>
<evidence type="ECO:0000313" key="11">
    <source>
        <dbReference type="EMBL" id="KAJ1133579.1"/>
    </source>
</evidence>
<dbReference type="Pfam" id="PF07297">
    <property type="entry name" value="DPM2"/>
    <property type="match status" value="1"/>
</dbReference>
<reference evidence="11" key="1">
    <citation type="journal article" date="2022" name="bioRxiv">
        <title>Sequencing and chromosome-scale assembly of the giantPleurodeles waltlgenome.</title>
        <authorList>
            <person name="Brown T."/>
            <person name="Elewa A."/>
            <person name="Iarovenko S."/>
            <person name="Subramanian E."/>
            <person name="Araus A.J."/>
            <person name="Petzold A."/>
            <person name="Susuki M."/>
            <person name="Suzuki K.-i.T."/>
            <person name="Hayashi T."/>
            <person name="Toyoda A."/>
            <person name="Oliveira C."/>
            <person name="Osipova E."/>
            <person name="Leigh N.D."/>
            <person name="Simon A."/>
            <person name="Yun M.H."/>
        </authorList>
    </citation>
    <scope>NUCLEOTIDE SEQUENCE</scope>
    <source>
        <strain evidence="11">20211129_DDA</strain>
        <tissue evidence="11">Liver</tissue>
    </source>
</reference>
<keyword evidence="6 10" id="KW-1133">Transmembrane helix</keyword>
<comment type="subcellular location">
    <subcellularLocation>
        <location evidence="1 10">Endoplasmic reticulum membrane</location>
        <topology evidence="1 10">Multi-pass membrane protein</topology>
    </subcellularLocation>
</comment>
<dbReference type="GO" id="GO:0033185">
    <property type="term" value="C:dolichol-phosphate-mannose synthase complex"/>
    <property type="evidence" value="ECO:0007669"/>
    <property type="project" value="TreeGrafter"/>
</dbReference>
<dbReference type="AlphaFoldDB" id="A0AAV7Q2X0"/>
<keyword evidence="5 10" id="KW-0256">Endoplasmic reticulum</keyword>
<comment type="function">
    <text evidence="8">Regulates the biosynthesis of dolichol phosphate-mannose. Regulatory subunit of the dolichol-phosphate mannose (DPM) synthase complex; essential for the ER localization and stable expression of DPM1. Part of the glycosylphosphatidylinositol-N-acetylglucosaminyltransferase (GPI-GnT) complex that catalyzes the transfer of N-acetylglucosamine from UDP-N-acetylglucosamine to phosphatidylinositol and participates in the first step of GPI biosynthesis. May act by regulating the GPI-GNT complex.</text>
</comment>
<keyword evidence="7 10" id="KW-0472">Membrane</keyword>
<feature type="transmembrane region" description="Helical" evidence="10">
    <location>
        <begin position="51"/>
        <end position="74"/>
    </location>
</feature>
<proteinExistence type="inferred from homology"/>
<comment type="similarity">
    <text evidence="2 10">Belongs to the DPM2 family.</text>
</comment>
<dbReference type="EMBL" id="JANPWB010000010">
    <property type="protein sequence ID" value="KAJ1133579.1"/>
    <property type="molecule type" value="Genomic_DNA"/>
</dbReference>
<evidence type="ECO:0000256" key="2">
    <source>
        <dbReference type="ARBA" id="ARBA00005478"/>
    </source>
</evidence>
<organism evidence="11 12">
    <name type="scientific">Pleurodeles waltl</name>
    <name type="common">Iberian ribbed newt</name>
    <dbReference type="NCBI Taxonomy" id="8319"/>
    <lineage>
        <taxon>Eukaryota</taxon>
        <taxon>Metazoa</taxon>
        <taxon>Chordata</taxon>
        <taxon>Craniata</taxon>
        <taxon>Vertebrata</taxon>
        <taxon>Euteleostomi</taxon>
        <taxon>Amphibia</taxon>
        <taxon>Batrachia</taxon>
        <taxon>Caudata</taxon>
        <taxon>Salamandroidea</taxon>
        <taxon>Salamandridae</taxon>
        <taxon>Pleurodelinae</taxon>
        <taxon>Pleurodeles</taxon>
    </lineage>
</organism>
<dbReference type="PANTHER" id="PTHR15039:SF11">
    <property type="entry name" value="DOLICHOL PHOSPHATE-MANNOSE BIOSYNTHESIS REGULATORY PROTEIN"/>
    <property type="match status" value="1"/>
</dbReference>
<protein>
    <recommendedName>
        <fullName evidence="3 10">Dolichol phosphate-mannose biosynthesis regulatory protein</fullName>
    </recommendedName>
</protein>
<dbReference type="GO" id="GO:0006506">
    <property type="term" value="P:GPI anchor biosynthetic process"/>
    <property type="evidence" value="ECO:0007669"/>
    <property type="project" value="TreeGrafter"/>
</dbReference>
<gene>
    <name evidence="11" type="ORF">NDU88_000062</name>
</gene>
<evidence type="ECO:0000256" key="1">
    <source>
        <dbReference type="ARBA" id="ARBA00004477"/>
    </source>
</evidence>
<evidence type="ECO:0000256" key="8">
    <source>
        <dbReference type="ARBA" id="ARBA00045174"/>
    </source>
</evidence>
<feature type="transmembrane region" description="Helical" evidence="10">
    <location>
        <begin position="12"/>
        <end position="31"/>
    </location>
</feature>
<dbReference type="PANTHER" id="PTHR15039">
    <property type="entry name" value="DOLICHOL PHOSPHATE-MANNOSE BIOSYNTHESIS REGULATORY PROTEIN"/>
    <property type="match status" value="1"/>
</dbReference>
<evidence type="ECO:0000256" key="9">
    <source>
        <dbReference type="ARBA" id="ARBA00046896"/>
    </source>
</evidence>
<evidence type="ECO:0000256" key="10">
    <source>
        <dbReference type="RuleBase" id="RU365084"/>
    </source>
</evidence>